<dbReference type="InterPro" id="IPR050595">
    <property type="entry name" value="Bact_response_regulator"/>
</dbReference>
<proteinExistence type="predicted"/>
<dbReference type="InterPro" id="IPR001789">
    <property type="entry name" value="Sig_transdc_resp-reg_receiver"/>
</dbReference>
<dbReference type="AlphaFoldDB" id="I4W189"/>
<dbReference type="PANTHER" id="PTHR44591:SF24">
    <property type="entry name" value="PROTEIN-GLUTAMATE METHYLESTERASE_PROTEIN-GLUTAMINE GLUTAMINASE 1"/>
    <property type="match status" value="1"/>
</dbReference>
<feature type="domain" description="Response regulatory" evidence="3">
    <location>
        <begin position="8"/>
        <end position="117"/>
    </location>
</feature>
<gene>
    <name evidence="4" type="ORF">UU7_09590</name>
</gene>
<sequence>MSFEKGKRVLVVEDDPVVAMVVEDSLRDMGLEVFVDLSLIDALGDIESGDFDAALLDVGLRGETAHPVMVALQARNVPFMVMSGGDLQALAAEFPGVRMMSKPLDMASLCNAVRDLLA</sequence>
<evidence type="ECO:0000256" key="1">
    <source>
        <dbReference type="ARBA" id="ARBA00022553"/>
    </source>
</evidence>
<evidence type="ECO:0000259" key="3">
    <source>
        <dbReference type="PROSITE" id="PS50110"/>
    </source>
</evidence>
<dbReference type="OrthoDB" id="582170at2"/>
<evidence type="ECO:0000313" key="5">
    <source>
        <dbReference type="Proteomes" id="UP000003226"/>
    </source>
</evidence>
<dbReference type="GO" id="GO:0000160">
    <property type="term" value="P:phosphorelay signal transduction system"/>
    <property type="evidence" value="ECO:0007669"/>
    <property type="project" value="InterPro"/>
</dbReference>
<accession>I4W189</accession>
<keyword evidence="1 2" id="KW-0597">Phosphoprotein</keyword>
<dbReference type="RefSeq" id="WP_007807751.1">
    <property type="nucleotide sequence ID" value="NZ_AJXT01000022.1"/>
</dbReference>
<feature type="modified residue" description="4-aspartylphosphate" evidence="2">
    <location>
        <position position="57"/>
    </location>
</feature>
<dbReference type="SMART" id="SM00448">
    <property type="entry name" value="REC"/>
    <property type="match status" value="1"/>
</dbReference>
<dbReference type="STRING" id="1163407.UU7_09590"/>
<dbReference type="Pfam" id="PF00072">
    <property type="entry name" value="Response_reg"/>
    <property type="match status" value="1"/>
</dbReference>
<dbReference type="Gene3D" id="3.40.50.2300">
    <property type="match status" value="1"/>
</dbReference>
<protein>
    <submittedName>
        <fullName evidence="4">Response regulator receiver protein</fullName>
    </submittedName>
</protein>
<evidence type="ECO:0000256" key="2">
    <source>
        <dbReference type="PROSITE-ProRule" id="PRU00169"/>
    </source>
</evidence>
<organism evidence="4 5">
    <name type="scientific">Rhodanobacter spathiphylli B39</name>
    <dbReference type="NCBI Taxonomy" id="1163407"/>
    <lineage>
        <taxon>Bacteria</taxon>
        <taxon>Pseudomonadati</taxon>
        <taxon>Pseudomonadota</taxon>
        <taxon>Gammaproteobacteria</taxon>
        <taxon>Lysobacterales</taxon>
        <taxon>Rhodanobacteraceae</taxon>
        <taxon>Rhodanobacter</taxon>
    </lineage>
</organism>
<reference evidence="4 5" key="1">
    <citation type="journal article" date="2012" name="J. Bacteriol.">
        <title>Genome sequences for six rhodanobacter strains, isolated from soils and the terrestrial subsurface, with variable denitrification capabilities.</title>
        <authorList>
            <person name="Kostka J.E."/>
            <person name="Green S.J."/>
            <person name="Rishishwar L."/>
            <person name="Prakash O."/>
            <person name="Katz L.S."/>
            <person name="Marino-Ramirez L."/>
            <person name="Jordan I.K."/>
            <person name="Munk C."/>
            <person name="Ivanova N."/>
            <person name="Mikhailova N."/>
            <person name="Watson D.B."/>
            <person name="Brown S.D."/>
            <person name="Palumbo A.V."/>
            <person name="Brooks S.C."/>
        </authorList>
    </citation>
    <scope>NUCLEOTIDE SEQUENCE [LARGE SCALE GENOMIC DNA]</scope>
    <source>
        <strain evidence="4 5">B39</strain>
    </source>
</reference>
<dbReference type="SUPFAM" id="SSF52172">
    <property type="entry name" value="CheY-like"/>
    <property type="match status" value="1"/>
</dbReference>
<name>I4W189_9GAMM</name>
<dbReference type="Proteomes" id="UP000003226">
    <property type="component" value="Unassembled WGS sequence"/>
</dbReference>
<dbReference type="EMBL" id="AJXT01000022">
    <property type="protein sequence ID" value="EIL93230.1"/>
    <property type="molecule type" value="Genomic_DNA"/>
</dbReference>
<evidence type="ECO:0000313" key="4">
    <source>
        <dbReference type="EMBL" id="EIL93230.1"/>
    </source>
</evidence>
<dbReference type="PATRIC" id="fig|1163407.3.peg.1931"/>
<dbReference type="InterPro" id="IPR011006">
    <property type="entry name" value="CheY-like_superfamily"/>
</dbReference>
<dbReference type="PROSITE" id="PS50110">
    <property type="entry name" value="RESPONSE_REGULATORY"/>
    <property type="match status" value="1"/>
</dbReference>
<comment type="caution">
    <text evidence="4">The sequence shown here is derived from an EMBL/GenBank/DDBJ whole genome shotgun (WGS) entry which is preliminary data.</text>
</comment>
<keyword evidence="5" id="KW-1185">Reference proteome</keyword>
<dbReference type="PANTHER" id="PTHR44591">
    <property type="entry name" value="STRESS RESPONSE REGULATOR PROTEIN 1"/>
    <property type="match status" value="1"/>
</dbReference>
<dbReference type="eggNOG" id="COG0784">
    <property type="taxonomic scope" value="Bacteria"/>
</dbReference>